<accession>A0A5K7X232</accession>
<reference evidence="3" key="1">
    <citation type="submission" date="2019-10" db="EMBL/GenBank/DDBJ databases">
        <title>Lacipirellula parvula gen. nov., sp. nov., representing a lineage of planctomycetes widespread in freshwater anoxic habitats, and description of the family Lacipirellulaceae.</title>
        <authorList>
            <person name="Dedysh S.N."/>
            <person name="Kulichevskaya I.S."/>
            <person name="Beletsky A.V."/>
            <person name="Rakitin A.L."/>
            <person name="Mardanov A.V."/>
            <person name="Ivanova A.A."/>
            <person name="Saltykova V.X."/>
            <person name="Rijpstra W.I.C."/>
            <person name="Sinninghe Damste J.S."/>
            <person name="Ravin N.V."/>
        </authorList>
    </citation>
    <scope>NUCLEOTIDE SEQUENCE [LARGE SCALE GENOMIC DNA]</scope>
    <source>
        <strain evidence="3">PX69</strain>
    </source>
</reference>
<protein>
    <submittedName>
        <fullName evidence="2">Uncharacterized protein</fullName>
    </submittedName>
</protein>
<dbReference type="EMBL" id="AP021861">
    <property type="protein sequence ID" value="BBO30530.1"/>
    <property type="molecule type" value="Genomic_DNA"/>
</dbReference>
<feature type="chain" id="PRO_5024973391" evidence="1">
    <location>
        <begin position="25"/>
        <end position="504"/>
    </location>
</feature>
<evidence type="ECO:0000256" key="1">
    <source>
        <dbReference type="SAM" id="SignalP"/>
    </source>
</evidence>
<proteinExistence type="predicted"/>
<evidence type="ECO:0000313" key="2">
    <source>
        <dbReference type="EMBL" id="BBO30530.1"/>
    </source>
</evidence>
<organism evidence="2 3">
    <name type="scientific">Lacipirellula parvula</name>
    <dbReference type="NCBI Taxonomy" id="2650471"/>
    <lineage>
        <taxon>Bacteria</taxon>
        <taxon>Pseudomonadati</taxon>
        <taxon>Planctomycetota</taxon>
        <taxon>Planctomycetia</taxon>
        <taxon>Pirellulales</taxon>
        <taxon>Lacipirellulaceae</taxon>
        <taxon>Lacipirellula</taxon>
    </lineage>
</organism>
<name>A0A5K7X232_9BACT</name>
<keyword evidence="1" id="KW-0732">Signal</keyword>
<dbReference type="Proteomes" id="UP000326837">
    <property type="component" value="Chromosome"/>
</dbReference>
<dbReference type="KEGG" id="lpav:PLANPX_0142"/>
<keyword evidence="3" id="KW-1185">Reference proteome</keyword>
<dbReference type="AlphaFoldDB" id="A0A5K7X232"/>
<sequence>MNSSKHFLITQRVLWAAVAASCFASSPSISHGELTMVQDADGQQGLTVFKMTVTPAAEPVPALKHRLTLRERELKPGNAATHYSRAFPEGGVESIWKRLEKEYGDEEVHRWYDQTLPLEKLPLDKAKQAATSFQDIIDNFVAPGSERLDCDWGHGIITELRGPDIYGFRLPEIQAMRAISRGLMLAARVAVADHDYPQVINLLRMNYRLGEDVAKSPFIVSGLVGLAICGMGNAEAIELISAPDSPNLYWAIAELPRPLVDLRTSIRHELSFNVAIFPFMESPETAQHSPEQWAQLLADSFISLQQLSANGSAQPDPQAARLAVAGWGVLAYPAAKQRLLDSGMEAAVVEAMPVGQVLAIDAAREFRRIADVMEKWWYVPVAQLKGVAIDSEEFRGGSSLEGNFAKAAAQVMLPALRSVRSAEVKLEWQLNALQTIEAIRMHAAQTGKLPAALDEIKAVPLPLNPLTGKPYQYRLDGDTAILELPSSDGISGSAWRFEIKLAKP</sequence>
<gene>
    <name evidence="2" type="ORF">PLANPX_0142</name>
</gene>
<feature type="signal peptide" evidence="1">
    <location>
        <begin position="1"/>
        <end position="24"/>
    </location>
</feature>
<dbReference type="RefSeq" id="WP_152096857.1">
    <property type="nucleotide sequence ID" value="NZ_AP021861.1"/>
</dbReference>
<evidence type="ECO:0000313" key="3">
    <source>
        <dbReference type="Proteomes" id="UP000326837"/>
    </source>
</evidence>